<keyword evidence="1 2" id="KW-0732">Signal</keyword>
<protein>
    <recommendedName>
        <fullName evidence="7">Secreted protein (Por secretion system target)</fullName>
    </recommendedName>
</protein>
<evidence type="ECO:0000256" key="1">
    <source>
        <dbReference type="ARBA" id="ARBA00022729"/>
    </source>
</evidence>
<dbReference type="Pfam" id="PF07675">
    <property type="entry name" value="Cleaved_Adhesin"/>
    <property type="match status" value="1"/>
</dbReference>
<dbReference type="Proteomes" id="UP001184853">
    <property type="component" value="Unassembled WGS sequence"/>
</dbReference>
<dbReference type="Pfam" id="PF18962">
    <property type="entry name" value="Por_Secre_tail"/>
    <property type="match status" value="1"/>
</dbReference>
<proteinExistence type="predicted"/>
<evidence type="ECO:0000313" key="5">
    <source>
        <dbReference type="EMBL" id="MDR6404359.1"/>
    </source>
</evidence>
<organism evidence="5 6">
    <name type="scientific">Chryseobacterium geocarposphaerae</name>
    <dbReference type="NCBI Taxonomy" id="1416776"/>
    <lineage>
        <taxon>Bacteria</taxon>
        <taxon>Pseudomonadati</taxon>
        <taxon>Bacteroidota</taxon>
        <taxon>Flavobacteriia</taxon>
        <taxon>Flavobacteriales</taxon>
        <taxon>Weeksellaceae</taxon>
        <taxon>Chryseobacterium group</taxon>
        <taxon>Chryseobacterium</taxon>
    </lineage>
</organism>
<dbReference type="InterPro" id="IPR011628">
    <property type="entry name" value="Cleaved_adhesin"/>
</dbReference>
<sequence length="271" mass="29139">MIRQILLLSAFSVAFLHVKAQTVLLNETFTVAADDNSLPPGWTSPDMDDPWYSSITAVNSLLSPMGFTGQVALSNTSSTNPEDLLISPQVNLPLGGASTLTYKFGVITLGGQYPGNAHYALYILPAATTFTGSETPVLEEVITVPDQAITKTISLASFSGQNVKLYFRHSNTSEMYMALDDVNVTAPTVLGTSETGDKTQVGIYPNPAADFITIKSKSEIISTEIYDATGRKVGSQLKSDKVDVKNLLPGNYILNVNTKEGKTSSKFIKKD</sequence>
<reference evidence="5 6" key="1">
    <citation type="submission" date="2023-07" db="EMBL/GenBank/DDBJ databases">
        <title>Sorghum-associated microbial communities from plants grown in Nebraska, USA.</title>
        <authorList>
            <person name="Schachtman D."/>
        </authorList>
    </citation>
    <scope>NUCLEOTIDE SEQUENCE [LARGE SCALE GENOMIC DNA]</scope>
    <source>
        <strain evidence="5 6">DS1709</strain>
    </source>
</reference>
<feature type="chain" id="PRO_5045212661" description="Secreted protein (Por secretion system target)" evidence="2">
    <location>
        <begin position="21"/>
        <end position="271"/>
    </location>
</feature>
<accession>A0ABU1LCC9</accession>
<comment type="caution">
    <text evidence="5">The sequence shown here is derived from an EMBL/GenBank/DDBJ whole genome shotgun (WGS) entry which is preliminary data.</text>
</comment>
<evidence type="ECO:0008006" key="7">
    <source>
        <dbReference type="Google" id="ProtNLM"/>
    </source>
</evidence>
<keyword evidence="6" id="KW-1185">Reference proteome</keyword>
<dbReference type="EMBL" id="JAVDQS010000002">
    <property type="protein sequence ID" value="MDR6404359.1"/>
    <property type="molecule type" value="Genomic_DNA"/>
</dbReference>
<feature type="signal peptide" evidence="2">
    <location>
        <begin position="1"/>
        <end position="20"/>
    </location>
</feature>
<gene>
    <name evidence="5" type="ORF">J2781_001274</name>
</gene>
<feature type="domain" description="Cleaved adhesin" evidence="3">
    <location>
        <begin position="33"/>
        <end position="153"/>
    </location>
</feature>
<dbReference type="NCBIfam" id="TIGR04183">
    <property type="entry name" value="Por_Secre_tail"/>
    <property type="match status" value="1"/>
</dbReference>
<dbReference type="RefSeq" id="WP_115980891.1">
    <property type="nucleotide sequence ID" value="NZ_JAVDQS010000002.1"/>
</dbReference>
<dbReference type="Gene3D" id="2.60.120.200">
    <property type="match status" value="1"/>
</dbReference>
<evidence type="ECO:0000313" key="6">
    <source>
        <dbReference type="Proteomes" id="UP001184853"/>
    </source>
</evidence>
<dbReference type="InterPro" id="IPR026444">
    <property type="entry name" value="Secre_tail"/>
</dbReference>
<feature type="domain" description="Secretion system C-terminal sorting" evidence="4">
    <location>
        <begin position="203"/>
        <end position="268"/>
    </location>
</feature>
<evidence type="ECO:0000256" key="2">
    <source>
        <dbReference type="SAM" id="SignalP"/>
    </source>
</evidence>
<evidence type="ECO:0000259" key="4">
    <source>
        <dbReference type="Pfam" id="PF18962"/>
    </source>
</evidence>
<name>A0ABU1LCC9_9FLAO</name>
<evidence type="ECO:0000259" key="3">
    <source>
        <dbReference type="Pfam" id="PF07675"/>
    </source>
</evidence>